<dbReference type="Pfam" id="PF00486">
    <property type="entry name" value="Trans_reg_C"/>
    <property type="match status" value="1"/>
</dbReference>
<feature type="DNA-binding region" description="OmpR/PhoB-type" evidence="2">
    <location>
        <begin position="18"/>
        <end position="116"/>
    </location>
</feature>
<dbReference type="InterPro" id="IPR001867">
    <property type="entry name" value="OmpR/PhoB-type_DNA-bd"/>
</dbReference>
<dbReference type="SUPFAM" id="SSF52540">
    <property type="entry name" value="P-loop containing nucleoside triphosphate hydrolases"/>
    <property type="match status" value="1"/>
</dbReference>
<feature type="region of interest" description="Disordered" evidence="3">
    <location>
        <begin position="1"/>
        <end position="22"/>
    </location>
</feature>
<dbReference type="SMART" id="SM00382">
    <property type="entry name" value="AAA"/>
    <property type="match status" value="1"/>
</dbReference>
<protein>
    <submittedName>
        <fullName evidence="5">Putative ATPase</fullName>
    </submittedName>
</protein>
<dbReference type="GO" id="GO:0000160">
    <property type="term" value="P:phosphorelay signal transduction system"/>
    <property type="evidence" value="ECO:0007669"/>
    <property type="project" value="InterPro"/>
</dbReference>
<gene>
    <name evidence="5" type="ORF">FBZ88_12094</name>
</gene>
<dbReference type="GO" id="GO:0006355">
    <property type="term" value="P:regulation of DNA-templated transcription"/>
    <property type="evidence" value="ECO:0007669"/>
    <property type="project" value="InterPro"/>
</dbReference>
<dbReference type="PROSITE" id="PS51755">
    <property type="entry name" value="OMPR_PHOB"/>
    <property type="match status" value="1"/>
</dbReference>
<comment type="caution">
    <text evidence="5">The sequence shown here is derived from an EMBL/GenBank/DDBJ whole genome shotgun (WGS) entry which is preliminary data.</text>
</comment>
<keyword evidence="1 2" id="KW-0238">DNA-binding</keyword>
<dbReference type="InterPro" id="IPR049945">
    <property type="entry name" value="AAA_22"/>
</dbReference>
<dbReference type="Proteomes" id="UP000316545">
    <property type="component" value="Unassembled WGS sequence"/>
</dbReference>
<dbReference type="Gene3D" id="3.40.50.300">
    <property type="entry name" value="P-loop containing nucleotide triphosphate hydrolases"/>
    <property type="match status" value="1"/>
</dbReference>
<reference evidence="5 6" key="1">
    <citation type="submission" date="2019-06" db="EMBL/GenBank/DDBJ databases">
        <title>Genomic Encyclopedia of Type Strains, Phase IV (KMG-V): Genome sequencing to study the core and pangenomes of soil and plant-associated prokaryotes.</title>
        <authorList>
            <person name="Whitman W."/>
        </authorList>
    </citation>
    <scope>NUCLEOTIDE SEQUENCE [LARGE SCALE GENOMIC DNA]</scope>
    <source>
        <strain evidence="5 6">BR 11865</strain>
    </source>
</reference>
<dbReference type="InterPro" id="IPR058852">
    <property type="entry name" value="HTH_77"/>
</dbReference>
<name>A0A560FHD8_9PROT</name>
<evidence type="ECO:0000256" key="1">
    <source>
        <dbReference type="ARBA" id="ARBA00023125"/>
    </source>
</evidence>
<dbReference type="PANTHER" id="PTHR47691:SF3">
    <property type="entry name" value="HTH-TYPE TRANSCRIPTIONAL REGULATOR RV0890C-RELATED"/>
    <property type="match status" value="1"/>
</dbReference>
<dbReference type="Pfam" id="PF25872">
    <property type="entry name" value="HTH_77"/>
    <property type="match status" value="1"/>
</dbReference>
<dbReference type="Gene3D" id="1.10.10.10">
    <property type="entry name" value="Winged helix-like DNA-binding domain superfamily/Winged helix DNA-binding domain"/>
    <property type="match status" value="1"/>
</dbReference>
<sequence length="504" mass="54826">MAFASPLAVAHPGNQGTSDDLHFGPFRLSRAERRLERDGKLVPLGGRALDVLFALAARCGQVVSKAELTRVVWPGVIVEEGNLRFHIVALRKALGDSAQDGRYLTTVAGRGYCFTAAATPSPNAPLGATAVQVPQLPLRTRRVIGIDATVVDASSELLARRFLTLVGPPGIGKTTLAVKLGHDLLEYFPDGVAFVELGALNGDALVPAAIAAAAGHSLPVDYRLEHLLAIFRDRRMLLILDSCEHVIDFVADLAEKLFSCLPELSILATSRESLRAEGEHVFRLFPLACPPPTLPPSKEAALCYSAVEFFIDRVQANQLGFQLSDEDTPLVGEICRKLDGIPLALELGAGRVPAYGIRQTAALLNGHFRLLWEGRRTAPLRLQTLSAALDWSYELLNEPERAVLRRISIFVGYFTLDAAIAVACLDNSDRDNSDRHSVVRILANLVSKSLVALHETPHGVRYRLLDTTRVYGLSKIEATDEARAVAYNHARFCYSYPSGGEPVY</sequence>
<dbReference type="PANTHER" id="PTHR47691">
    <property type="entry name" value="REGULATOR-RELATED"/>
    <property type="match status" value="1"/>
</dbReference>
<dbReference type="InterPro" id="IPR003593">
    <property type="entry name" value="AAA+_ATPase"/>
</dbReference>
<dbReference type="SMART" id="SM00862">
    <property type="entry name" value="Trans_reg_C"/>
    <property type="match status" value="1"/>
</dbReference>
<accession>A0A560FHD8</accession>
<dbReference type="CDD" id="cd00383">
    <property type="entry name" value="trans_reg_C"/>
    <property type="match status" value="1"/>
</dbReference>
<dbReference type="InterPro" id="IPR027417">
    <property type="entry name" value="P-loop_NTPase"/>
</dbReference>
<dbReference type="GO" id="GO:0016887">
    <property type="term" value="F:ATP hydrolysis activity"/>
    <property type="evidence" value="ECO:0007669"/>
    <property type="project" value="InterPro"/>
</dbReference>
<dbReference type="AlphaFoldDB" id="A0A560FHD8"/>
<evidence type="ECO:0000256" key="3">
    <source>
        <dbReference type="SAM" id="MobiDB-lite"/>
    </source>
</evidence>
<dbReference type="SUPFAM" id="SSF46894">
    <property type="entry name" value="C-terminal effector domain of the bipartite response regulators"/>
    <property type="match status" value="1"/>
</dbReference>
<evidence type="ECO:0000313" key="6">
    <source>
        <dbReference type="Proteomes" id="UP000316545"/>
    </source>
</evidence>
<evidence type="ECO:0000259" key="4">
    <source>
        <dbReference type="PROSITE" id="PS51755"/>
    </source>
</evidence>
<dbReference type="EMBL" id="VITO01000020">
    <property type="protein sequence ID" value="TWB21008.1"/>
    <property type="molecule type" value="Genomic_DNA"/>
</dbReference>
<dbReference type="GO" id="GO:0003677">
    <property type="term" value="F:DNA binding"/>
    <property type="evidence" value="ECO:0007669"/>
    <property type="project" value="UniProtKB-UniRule"/>
</dbReference>
<proteinExistence type="predicted"/>
<dbReference type="InterPro" id="IPR036388">
    <property type="entry name" value="WH-like_DNA-bd_sf"/>
</dbReference>
<feature type="domain" description="OmpR/PhoB-type" evidence="4">
    <location>
        <begin position="18"/>
        <end position="116"/>
    </location>
</feature>
<evidence type="ECO:0000313" key="5">
    <source>
        <dbReference type="EMBL" id="TWB21008.1"/>
    </source>
</evidence>
<dbReference type="InterPro" id="IPR016032">
    <property type="entry name" value="Sig_transdc_resp-reg_C-effctor"/>
</dbReference>
<organism evidence="5 6">
    <name type="scientific">Nitrospirillum amazonense</name>
    <dbReference type="NCBI Taxonomy" id="28077"/>
    <lineage>
        <taxon>Bacteria</taxon>
        <taxon>Pseudomonadati</taxon>
        <taxon>Pseudomonadota</taxon>
        <taxon>Alphaproteobacteria</taxon>
        <taxon>Rhodospirillales</taxon>
        <taxon>Azospirillaceae</taxon>
        <taxon>Nitrospirillum</taxon>
    </lineage>
</organism>
<evidence type="ECO:0000256" key="2">
    <source>
        <dbReference type="PROSITE-ProRule" id="PRU01091"/>
    </source>
</evidence>
<dbReference type="PRINTS" id="PR00364">
    <property type="entry name" value="DISEASERSIST"/>
</dbReference>
<dbReference type="Pfam" id="PF13401">
    <property type="entry name" value="AAA_22"/>
    <property type="match status" value="1"/>
</dbReference>
<keyword evidence="6" id="KW-1185">Reference proteome</keyword>